<evidence type="ECO:0000256" key="1">
    <source>
        <dbReference type="SAM" id="Phobius"/>
    </source>
</evidence>
<feature type="transmembrane region" description="Helical" evidence="1">
    <location>
        <begin position="97"/>
        <end position="122"/>
    </location>
</feature>
<reference evidence="2" key="1">
    <citation type="journal article" date="2014" name="Genome Biol. Evol.">
        <title>Pangenome evidence for extensive interdomain horizontal transfer affecting lineage core and shell genes in uncultured planktonic thaumarchaeota and euryarchaeota.</title>
        <authorList>
            <person name="Deschamps P."/>
            <person name="Zivanovic Y."/>
            <person name="Moreira D."/>
            <person name="Rodriguez-Valera F."/>
            <person name="Lopez-Garcia P."/>
        </authorList>
    </citation>
    <scope>NUCLEOTIDE SEQUENCE</scope>
</reference>
<accession>A0A075IH87</accession>
<sequence>MKDDIVMRLLKQVKSGEVSLDDARAALEDVSLSEDAYNAALDHGVFNHPLPGTVVRATISPSGESILVILLALWGVLWTLFWAGSLTYGLFKGWDQQILSFSMGMTFLTVIILGIVYLKYVLPDVLIVKHRGNKYITPNDPEGWKDYEV</sequence>
<keyword evidence="1" id="KW-0812">Transmembrane</keyword>
<keyword evidence="1" id="KW-1133">Transmembrane helix</keyword>
<dbReference type="EMBL" id="KF901297">
    <property type="protein sequence ID" value="AIF25688.1"/>
    <property type="molecule type" value="Genomic_DNA"/>
</dbReference>
<name>A0A075IH87_9EURY</name>
<evidence type="ECO:0000313" key="2">
    <source>
        <dbReference type="EMBL" id="AIF25688.1"/>
    </source>
</evidence>
<dbReference type="AlphaFoldDB" id="A0A075IH87"/>
<protein>
    <submittedName>
        <fullName evidence="2">Uncharacterized protein</fullName>
    </submittedName>
</protein>
<keyword evidence="1" id="KW-0472">Membrane</keyword>
<feature type="transmembrane region" description="Helical" evidence="1">
    <location>
        <begin position="66"/>
        <end position="91"/>
    </location>
</feature>
<proteinExistence type="predicted"/>
<organism evidence="2">
    <name type="scientific">uncultured marine group II/III euryarchaeote SAT1000_53_H10</name>
    <dbReference type="NCBI Taxonomy" id="1456590"/>
    <lineage>
        <taxon>Archaea</taxon>
        <taxon>Methanobacteriati</taxon>
        <taxon>Methanobacteriota</taxon>
        <taxon>environmental samples</taxon>
    </lineage>
</organism>